<reference evidence="1 2" key="1">
    <citation type="submission" date="2023-11" db="EMBL/GenBank/DDBJ databases">
        <title>Paucibacter sp. nov., isolated from fresh soil in Korea.</title>
        <authorList>
            <person name="Le N.T.T."/>
        </authorList>
    </citation>
    <scope>NUCLEOTIDE SEQUENCE [LARGE SCALE GENOMIC DNA]</scope>
    <source>
        <strain evidence="1 2">R3-3</strain>
    </source>
</reference>
<keyword evidence="2" id="KW-1185">Reference proteome</keyword>
<sequence length="96" mass="10479">MTEIMLGSEYDDALFARLAVEIEALGGSITDKEWTLGGSQEMTVFQIKFPDGEIEAVAETYVGLSLRGSAFLVEQLARRVMPNLSLQRTASPPAEL</sequence>
<evidence type="ECO:0000313" key="1">
    <source>
        <dbReference type="EMBL" id="MDY0747751.1"/>
    </source>
</evidence>
<organism evidence="1 2">
    <name type="scientific">Roseateles agri</name>
    <dbReference type="NCBI Taxonomy" id="3098619"/>
    <lineage>
        <taxon>Bacteria</taxon>
        <taxon>Pseudomonadati</taxon>
        <taxon>Pseudomonadota</taxon>
        <taxon>Betaproteobacteria</taxon>
        <taxon>Burkholderiales</taxon>
        <taxon>Sphaerotilaceae</taxon>
        <taxon>Roseateles</taxon>
    </lineage>
</organism>
<protein>
    <recommendedName>
        <fullName evidence="3">Polyhydroxyalkanoic acid system protein</fullName>
    </recommendedName>
</protein>
<gene>
    <name evidence="1" type="ORF">SNE35_24825</name>
</gene>
<dbReference type="Proteomes" id="UP001285263">
    <property type="component" value="Unassembled WGS sequence"/>
</dbReference>
<accession>A0ABU5DPV7</accession>
<evidence type="ECO:0000313" key="2">
    <source>
        <dbReference type="Proteomes" id="UP001285263"/>
    </source>
</evidence>
<comment type="caution">
    <text evidence="1">The sequence shown here is derived from an EMBL/GenBank/DDBJ whole genome shotgun (WGS) entry which is preliminary data.</text>
</comment>
<dbReference type="RefSeq" id="WP_320425705.1">
    <property type="nucleotide sequence ID" value="NZ_JAXCLA010000008.1"/>
</dbReference>
<evidence type="ECO:0008006" key="3">
    <source>
        <dbReference type="Google" id="ProtNLM"/>
    </source>
</evidence>
<dbReference type="EMBL" id="JAXCLA010000008">
    <property type="protein sequence ID" value="MDY0747751.1"/>
    <property type="molecule type" value="Genomic_DNA"/>
</dbReference>
<proteinExistence type="predicted"/>
<name>A0ABU5DPV7_9BURK</name>